<dbReference type="GO" id="GO:0106350">
    <property type="term" value="F:all-trans-octaprenyl-diphosphate synthase activity"/>
    <property type="evidence" value="ECO:0007669"/>
    <property type="project" value="UniProtKB-EC"/>
</dbReference>
<dbReference type="PROSITE" id="PS00723">
    <property type="entry name" value="POLYPRENYL_SYNTHASE_1"/>
    <property type="match status" value="1"/>
</dbReference>
<evidence type="ECO:0000256" key="8">
    <source>
        <dbReference type="ARBA" id="ARBA00066511"/>
    </source>
</evidence>
<evidence type="ECO:0000256" key="5">
    <source>
        <dbReference type="ARBA" id="ARBA00022842"/>
    </source>
</evidence>
<accession>A0A423PS17</accession>
<evidence type="ECO:0000256" key="12">
    <source>
        <dbReference type="RuleBase" id="RU004466"/>
    </source>
</evidence>
<keyword evidence="5" id="KW-0460">Magnesium</keyword>
<dbReference type="RefSeq" id="WP_123658132.1">
    <property type="nucleotide sequence ID" value="NZ_AYKG01000022.1"/>
</dbReference>
<comment type="similarity">
    <text evidence="2 12">Belongs to the FPP/GGPP synthase family.</text>
</comment>
<comment type="cofactor">
    <cofactor evidence="1">
        <name>Mg(2+)</name>
        <dbReference type="ChEBI" id="CHEBI:18420"/>
    </cofactor>
</comment>
<comment type="function">
    <text evidence="7">Supplies octaprenyl diphosphate, the precursor for the side chain of the isoprenoid quinones ubiquinone and menaquinone.</text>
</comment>
<evidence type="ECO:0000256" key="4">
    <source>
        <dbReference type="ARBA" id="ARBA00022723"/>
    </source>
</evidence>
<dbReference type="PANTHER" id="PTHR12001:SF69">
    <property type="entry name" value="ALL TRANS-POLYPRENYL-DIPHOSPHATE SYNTHASE PDSS1"/>
    <property type="match status" value="1"/>
</dbReference>
<evidence type="ECO:0000256" key="7">
    <source>
        <dbReference type="ARBA" id="ARBA00055029"/>
    </source>
</evidence>
<dbReference type="SFLD" id="SFLDS00005">
    <property type="entry name" value="Isoprenoid_Synthase_Type_I"/>
    <property type="match status" value="1"/>
</dbReference>
<evidence type="ECO:0000313" key="13">
    <source>
        <dbReference type="EMBL" id="ROO28390.1"/>
    </source>
</evidence>
<gene>
    <name evidence="13" type="ORF">SAJA_08080</name>
</gene>
<evidence type="ECO:0000256" key="1">
    <source>
        <dbReference type="ARBA" id="ARBA00001946"/>
    </source>
</evidence>
<keyword evidence="3 12" id="KW-0808">Transferase</keyword>
<dbReference type="InParanoid" id="A0A423PS17"/>
<dbReference type="EMBL" id="AYKG01000022">
    <property type="protein sequence ID" value="ROO28390.1"/>
    <property type="molecule type" value="Genomic_DNA"/>
</dbReference>
<dbReference type="GO" id="GO:0008299">
    <property type="term" value="P:isoprenoid biosynthetic process"/>
    <property type="evidence" value="ECO:0007669"/>
    <property type="project" value="InterPro"/>
</dbReference>
<dbReference type="InterPro" id="IPR033749">
    <property type="entry name" value="Polyprenyl_synt_CS"/>
</dbReference>
<dbReference type="AlphaFoldDB" id="A0A423PS17"/>
<dbReference type="OrthoDB" id="9805316at2"/>
<name>A0A423PS17_9GAMM</name>
<dbReference type="InterPro" id="IPR000092">
    <property type="entry name" value="Polyprenyl_synt"/>
</dbReference>
<comment type="catalytic activity">
    <reaction evidence="6">
        <text>5 isopentenyl diphosphate + (2E,6E)-farnesyl diphosphate = all-trans-octaprenyl diphosphate + 5 diphosphate</text>
        <dbReference type="Rhea" id="RHEA:27798"/>
        <dbReference type="ChEBI" id="CHEBI:33019"/>
        <dbReference type="ChEBI" id="CHEBI:57711"/>
        <dbReference type="ChEBI" id="CHEBI:128769"/>
        <dbReference type="ChEBI" id="CHEBI:175763"/>
        <dbReference type="EC" id="2.5.1.90"/>
    </reaction>
</comment>
<sequence>MTIQPLFQPVADDMRAVDALIRRRLNSDVVLINTLGEYIIASGGKRMRPALVLLAARAAGYEGEAHHLLAVIIEFIHTATLLHDDVVDESTLRRGQQTANSVWGNDASVLTGDFLYSRAFQLMVELDSFEVMKVLADATNRIAEGEVLQLMHSHDPDLTEHDYMEVVDRKTASLFSAGCRLAAGLAGCTSQQCQAMADFGRHLGVAFQVTDDALDYGHGDETYGKNLGDDLAEGKTTLPLICALSRLGEAESAPLKTAIRDGDLTALDSIKKSIESTDAMTYTFGRANEEAQSAINCLAGFPESEAKTALISLAEFSVQRRS</sequence>
<keyword evidence="14" id="KW-1185">Reference proteome</keyword>
<dbReference type="Gene3D" id="1.10.600.10">
    <property type="entry name" value="Farnesyl Diphosphate Synthase"/>
    <property type="match status" value="1"/>
</dbReference>
<comment type="caution">
    <text evidence="13">The sequence shown here is derived from an EMBL/GenBank/DDBJ whole genome shotgun (WGS) entry which is preliminary data.</text>
</comment>
<dbReference type="FunFam" id="1.10.600.10:FF:000002">
    <property type="entry name" value="Octaprenyl diphosphate synthase"/>
    <property type="match status" value="1"/>
</dbReference>
<dbReference type="SUPFAM" id="SSF48576">
    <property type="entry name" value="Terpenoid synthases"/>
    <property type="match status" value="1"/>
</dbReference>
<dbReference type="EC" id="2.5.1.90" evidence="8"/>
<dbReference type="FunCoup" id="A0A423PS17">
    <property type="interactions" value="489"/>
</dbReference>
<proteinExistence type="inferred from homology"/>
<keyword evidence="4" id="KW-0479">Metal-binding</keyword>
<evidence type="ECO:0000256" key="11">
    <source>
        <dbReference type="ARBA" id="ARBA00083124"/>
    </source>
</evidence>
<evidence type="ECO:0000313" key="14">
    <source>
        <dbReference type="Proteomes" id="UP000285310"/>
    </source>
</evidence>
<evidence type="ECO:0000256" key="6">
    <source>
        <dbReference type="ARBA" id="ARBA00051506"/>
    </source>
</evidence>
<reference evidence="13 14" key="1">
    <citation type="submission" date="2013-10" db="EMBL/GenBank/DDBJ databases">
        <title>Salinisphaera japonica YTM-1 Genome Sequencing.</title>
        <authorList>
            <person name="Lai Q."/>
            <person name="Li C."/>
            <person name="Shao Z."/>
        </authorList>
    </citation>
    <scope>NUCLEOTIDE SEQUENCE [LARGE SCALE GENOMIC DNA]</scope>
    <source>
        <strain evidence="13 14">YTM-1</strain>
    </source>
</reference>
<evidence type="ECO:0000256" key="9">
    <source>
        <dbReference type="ARBA" id="ARBA00072473"/>
    </source>
</evidence>
<evidence type="ECO:0000256" key="2">
    <source>
        <dbReference type="ARBA" id="ARBA00006706"/>
    </source>
</evidence>
<dbReference type="GO" id="GO:0046872">
    <property type="term" value="F:metal ion binding"/>
    <property type="evidence" value="ECO:0007669"/>
    <property type="project" value="UniProtKB-KW"/>
</dbReference>
<evidence type="ECO:0000256" key="10">
    <source>
        <dbReference type="ARBA" id="ARBA00079637"/>
    </source>
</evidence>
<dbReference type="Proteomes" id="UP000285310">
    <property type="component" value="Unassembled WGS sequence"/>
</dbReference>
<dbReference type="InterPro" id="IPR008949">
    <property type="entry name" value="Isoprenoid_synthase_dom_sf"/>
</dbReference>
<dbReference type="PANTHER" id="PTHR12001">
    <property type="entry name" value="GERANYLGERANYL PYROPHOSPHATE SYNTHASE"/>
    <property type="match status" value="1"/>
</dbReference>
<organism evidence="13 14">
    <name type="scientific">Salinisphaera japonica YTM-1</name>
    <dbReference type="NCBI Taxonomy" id="1209778"/>
    <lineage>
        <taxon>Bacteria</taxon>
        <taxon>Pseudomonadati</taxon>
        <taxon>Pseudomonadota</taxon>
        <taxon>Gammaproteobacteria</taxon>
        <taxon>Salinisphaerales</taxon>
        <taxon>Salinisphaeraceae</taxon>
        <taxon>Salinisphaera</taxon>
    </lineage>
</organism>
<dbReference type="CDD" id="cd00685">
    <property type="entry name" value="Trans_IPPS_HT"/>
    <property type="match status" value="1"/>
</dbReference>
<dbReference type="Pfam" id="PF00348">
    <property type="entry name" value="polyprenyl_synt"/>
    <property type="match status" value="1"/>
</dbReference>
<evidence type="ECO:0000256" key="3">
    <source>
        <dbReference type="ARBA" id="ARBA00022679"/>
    </source>
</evidence>
<protein>
    <recommendedName>
        <fullName evidence="9">Octaprenyl diphosphate synthase</fullName>
        <ecNumber evidence="8">2.5.1.90</ecNumber>
    </recommendedName>
    <alternativeName>
        <fullName evidence="11">All-trans-octaprenyl-diphosphate synthase</fullName>
    </alternativeName>
    <alternativeName>
        <fullName evidence="10">Octaprenyl pyrophosphate synthase</fullName>
    </alternativeName>
</protein>